<reference evidence="5" key="2">
    <citation type="journal article" date="2023" name="Nat. Commun.">
        <title>Cultivation of marine bacteria of the SAR202 clade.</title>
        <authorList>
            <person name="Lim Y."/>
            <person name="Seo J.H."/>
            <person name="Giovannoni S.J."/>
            <person name="Kang I."/>
            <person name="Cho J.C."/>
        </authorList>
    </citation>
    <scope>NUCLEOTIDE SEQUENCE</scope>
    <source>
        <strain evidence="5">JH1073</strain>
    </source>
</reference>
<gene>
    <name evidence="4" type="ORF">GKO46_01125</name>
    <name evidence="5" type="ORF">GKO48_08100</name>
</gene>
<keyword evidence="6" id="KW-1185">Reference proteome</keyword>
<sequence length="248" mass="27629">MKDGFPRGVQFTPVPNPLLASLLEEIDSLDELKVVLRTIHGLHRQRKVPASIAFDELYSDRTVAAMLNAAGDELENAVNSAIDSAVDRGILLLIDDGNGQRKICLNTEPVRRALVRQGIEVASKSLKSADRKHAETWADAESAHPKQDAITFYERNIAPVTAVVAENIHAALEEHPEDEVVLAIRKASEANARSWNYIAAILRRWATEGRPEELDDGPDGTAERDLQEDRSDQFYEEYLKRQRARGAN</sequence>
<evidence type="ECO:0000313" key="6">
    <source>
        <dbReference type="Proteomes" id="UP001219901"/>
    </source>
</evidence>
<dbReference type="NCBIfam" id="TIGR01446">
    <property type="entry name" value="DnaD_dom"/>
    <property type="match status" value="1"/>
</dbReference>
<comment type="similarity">
    <text evidence="1">Belongs to the DnaB/DnaD family.</text>
</comment>
<dbReference type="Proteomes" id="UP001219901">
    <property type="component" value="Chromosome"/>
</dbReference>
<reference evidence="6 7" key="1">
    <citation type="submission" date="2019-11" db="EMBL/GenBank/DDBJ databases">
        <authorList>
            <person name="Cho J.-C."/>
        </authorList>
    </citation>
    <scope>NUCLEOTIDE SEQUENCE [LARGE SCALE GENOMIC DNA]</scope>
    <source>
        <strain evidence="5 6">JH1073</strain>
        <strain evidence="4 7">JH702</strain>
    </source>
</reference>
<dbReference type="EMBL" id="CP046147">
    <property type="protein sequence ID" value="WFG39580.1"/>
    <property type="molecule type" value="Genomic_DNA"/>
</dbReference>
<organism evidence="5 6">
    <name type="scientific">Candidatus Lucifugimonas marina</name>
    <dbReference type="NCBI Taxonomy" id="3038979"/>
    <lineage>
        <taxon>Bacteria</taxon>
        <taxon>Bacillati</taxon>
        <taxon>Chloroflexota</taxon>
        <taxon>Dehalococcoidia</taxon>
        <taxon>SAR202 cluster</taxon>
        <taxon>Candidatus Lucifugimonadales</taxon>
        <taxon>Candidatus Lucifugimonadaceae</taxon>
        <taxon>Candidatus Lucifugimonas</taxon>
    </lineage>
</organism>
<dbReference type="Gene3D" id="1.10.10.630">
    <property type="entry name" value="DnaD domain-like"/>
    <property type="match status" value="1"/>
</dbReference>
<dbReference type="RefSeq" id="WP_342823422.1">
    <property type="nucleotide sequence ID" value="NZ_CP046146.1"/>
</dbReference>
<evidence type="ECO:0000313" key="7">
    <source>
        <dbReference type="Proteomes" id="UP001321249"/>
    </source>
</evidence>
<evidence type="ECO:0000256" key="1">
    <source>
        <dbReference type="ARBA" id="ARBA00093462"/>
    </source>
</evidence>
<feature type="domain" description="DnaB/C C-terminal" evidence="3">
    <location>
        <begin position="150"/>
        <end position="209"/>
    </location>
</feature>
<reference evidence="6" key="3">
    <citation type="submission" date="2023-06" db="EMBL/GenBank/DDBJ databases">
        <title>Pangenomics reveal diversification of enzyme families and niche specialization in globally abundant SAR202 bacteria.</title>
        <authorList>
            <person name="Saw J.H.W."/>
        </authorList>
    </citation>
    <scope>NUCLEOTIDE SEQUENCE [LARGE SCALE GENOMIC DNA]</scope>
    <source>
        <strain evidence="6">JH1073</strain>
    </source>
</reference>
<name>A0AAJ5ZEN1_9CHLR</name>
<accession>A0AAJ5ZEN1</accession>
<feature type="compositionally biased region" description="Basic and acidic residues" evidence="2">
    <location>
        <begin position="221"/>
        <end position="233"/>
    </location>
</feature>
<feature type="region of interest" description="Disordered" evidence="2">
    <location>
        <begin position="209"/>
        <end position="233"/>
    </location>
</feature>
<evidence type="ECO:0000313" key="4">
    <source>
        <dbReference type="EMBL" id="MDG0865675.1"/>
    </source>
</evidence>
<dbReference type="SUPFAM" id="SSF158499">
    <property type="entry name" value="DnaD domain-like"/>
    <property type="match status" value="1"/>
</dbReference>
<protein>
    <submittedName>
        <fullName evidence="5">DnaD domain protein</fullName>
    </submittedName>
</protein>
<dbReference type="AlphaFoldDB" id="A0AAJ5ZEN1"/>
<dbReference type="Proteomes" id="UP001321249">
    <property type="component" value="Unassembled WGS sequence"/>
</dbReference>
<proteinExistence type="inferred from homology"/>
<dbReference type="InterPro" id="IPR006343">
    <property type="entry name" value="DnaB/C_C"/>
</dbReference>
<dbReference type="EMBL" id="WMBE01000001">
    <property type="protein sequence ID" value="MDG0865675.1"/>
    <property type="molecule type" value="Genomic_DNA"/>
</dbReference>
<evidence type="ECO:0000313" key="5">
    <source>
        <dbReference type="EMBL" id="WFG39580.1"/>
    </source>
</evidence>
<evidence type="ECO:0000256" key="2">
    <source>
        <dbReference type="SAM" id="MobiDB-lite"/>
    </source>
</evidence>
<evidence type="ECO:0000259" key="3">
    <source>
        <dbReference type="Pfam" id="PF07261"/>
    </source>
</evidence>
<dbReference type="InterPro" id="IPR034829">
    <property type="entry name" value="DnaD-like_sf"/>
</dbReference>
<dbReference type="Pfam" id="PF07261">
    <property type="entry name" value="DnaB_2"/>
    <property type="match status" value="1"/>
</dbReference>